<sequence length="556" mass="63623">MSRCFPFLPQTYVKKPRAEDVDSLKKEKEREKKHKKDRRDKEKRESKEKKEKERSEGKHGDKKEKKEKHRDKKKDKDKDKEKEKKREREKDRGGASEEKSLSEQKTDGGNNKEKVFYKGRPPEQIPGVFGEMDKEKNRTHVPDIKRDGEQSANIAAPKAIEKNNNIHKNQNNHVVHNPVDAKFVVELGKRVRDGAAAQSSEKISVNGQKKDERMVRLINASSSPLADRKERSHERRSDNHRLSGQGIKSPREMGGAVASQNFSISVQMSEGMPRPPKMSVGEKMAVMEKIREKESKHVGSDRHIVSDLQRSKTSGKDKDRDREKKNGERTKKAENKVHDEEKLRERAKESLDAKDADNIVLHVLEEVNKIVPSTLYDKKRKTLEPNGFLHENETRQIKLPRQLSPPSYPSSVENGRIVDGPQSMNQYLSPGRQGHLDVVKVDKPKKHKPNGIPEKKPNPVPSMLDEASLELLVEKAMARSPHPDLKYLDKVLKVPKFEDLVPPAEDEEWLFGSRNELQKPSEAHSDKIKDTTPQVWSEAMPLDSVDIIALPYVVPF</sequence>
<organism evidence="1 2">
    <name type="scientific">Melastoma candidum</name>
    <dbReference type="NCBI Taxonomy" id="119954"/>
    <lineage>
        <taxon>Eukaryota</taxon>
        <taxon>Viridiplantae</taxon>
        <taxon>Streptophyta</taxon>
        <taxon>Embryophyta</taxon>
        <taxon>Tracheophyta</taxon>
        <taxon>Spermatophyta</taxon>
        <taxon>Magnoliopsida</taxon>
        <taxon>eudicotyledons</taxon>
        <taxon>Gunneridae</taxon>
        <taxon>Pentapetalae</taxon>
        <taxon>rosids</taxon>
        <taxon>malvids</taxon>
        <taxon>Myrtales</taxon>
        <taxon>Melastomataceae</taxon>
        <taxon>Melastomatoideae</taxon>
        <taxon>Melastomateae</taxon>
        <taxon>Melastoma</taxon>
    </lineage>
</organism>
<reference evidence="2" key="1">
    <citation type="journal article" date="2023" name="Front. Plant Sci.">
        <title>Chromosomal-level genome assembly of Melastoma candidum provides insights into trichome evolution.</title>
        <authorList>
            <person name="Zhong Y."/>
            <person name="Wu W."/>
            <person name="Sun C."/>
            <person name="Zou P."/>
            <person name="Liu Y."/>
            <person name="Dai S."/>
            <person name="Zhou R."/>
        </authorList>
    </citation>
    <scope>NUCLEOTIDE SEQUENCE [LARGE SCALE GENOMIC DNA]</scope>
</reference>
<dbReference type="Proteomes" id="UP001057402">
    <property type="component" value="Chromosome 5"/>
</dbReference>
<evidence type="ECO:0000313" key="2">
    <source>
        <dbReference type="Proteomes" id="UP001057402"/>
    </source>
</evidence>
<evidence type="ECO:0000313" key="1">
    <source>
        <dbReference type="EMBL" id="KAI4369255.1"/>
    </source>
</evidence>
<accession>A0ACB9QRH6</accession>
<name>A0ACB9QRH6_9MYRT</name>
<keyword evidence="2" id="KW-1185">Reference proteome</keyword>
<protein>
    <submittedName>
        <fullName evidence="1">Uncharacterized protein</fullName>
    </submittedName>
</protein>
<comment type="caution">
    <text evidence="1">The sequence shown here is derived from an EMBL/GenBank/DDBJ whole genome shotgun (WGS) entry which is preliminary data.</text>
</comment>
<dbReference type="EMBL" id="CM042884">
    <property type="protein sequence ID" value="KAI4369255.1"/>
    <property type="molecule type" value="Genomic_DNA"/>
</dbReference>
<gene>
    <name evidence="1" type="ORF">MLD38_017716</name>
</gene>
<proteinExistence type="predicted"/>